<proteinExistence type="predicted"/>
<dbReference type="EMBL" id="BAABFL010000479">
    <property type="protein sequence ID" value="GAA4652693.1"/>
    <property type="molecule type" value="Genomic_DNA"/>
</dbReference>
<accession>A0ABP8V8W3</accession>
<protein>
    <submittedName>
        <fullName evidence="1">Uncharacterized protein</fullName>
    </submittedName>
</protein>
<dbReference type="Proteomes" id="UP001500604">
    <property type="component" value="Unassembled WGS sequence"/>
</dbReference>
<gene>
    <name evidence="1" type="ORF">GCM10023116_49770</name>
</gene>
<organism evidence="1 2">
    <name type="scientific">Kistimonas scapharcae</name>
    <dbReference type="NCBI Taxonomy" id="1036133"/>
    <lineage>
        <taxon>Bacteria</taxon>
        <taxon>Pseudomonadati</taxon>
        <taxon>Pseudomonadota</taxon>
        <taxon>Gammaproteobacteria</taxon>
        <taxon>Oceanospirillales</taxon>
        <taxon>Endozoicomonadaceae</taxon>
        <taxon>Kistimonas</taxon>
    </lineage>
</organism>
<sequence>MPDPQTGGGYIGNKPKEEPDFKPTYVKIWMAIGSAYVGRMRVHYRDVGTKKWTFHDQSHPKGAFSGGYITVPGGKKQKEILVDAQGLVGGSGWEWGVIKWRTVRRFEFKGSGRYTERKKCFAMHGDAYRGVNTYYANEDCVYNKKLYGMNDYNEGIVLSQPIMQEE</sequence>
<evidence type="ECO:0000313" key="1">
    <source>
        <dbReference type="EMBL" id="GAA4652693.1"/>
    </source>
</evidence>
<keyword evidence="2" id="KW-1185">Reference proteome</keyword>
<comment type="caution">
    <text evidence="1">The sequence shown here is derived from an EMBL/GenBank/DDBJ whole genome shotgun (WGS) entry which is preliminary data.</text>
</comment>
<evidence type="ECO:0000313" key="2">
    <source>
        <dbReference type="Proteomes" id="UP001500604"/>
    </source>
</evidence>
<reference evidence="2" key="1">
    <citation type="journal article" date="2019" name="Int. J. Syst. Evol. Microbiol.">
        <title>The Global Catalogue of Microorganisms (GCM) 10K type strain sequencing project: providing services to taxonomists for standard genome sequencing and annotation.</title>
        <authorList>
            <consortium name="The Broad Institute Genomics Platform"/>
            <consortium name="The Broad Institute Genome Sequencing Center for Infectious Disease"/>
            <person name="Wu L."/>
            <person name="Ma J."/>
        </authorList>
    </citation>
    <scope>NUCLEOTIDE SEQUENCE [LARGE SCALE GENOMIC DNA]</scope>
    <source>
        <strain evidence="2">JCM 17805</strain>
    </source>
</reference>
<name>A0ABP8V8W3_9GAMM</name>